<dbReference type="InterPro" id="IPR029064">
    <property type="entry name" value="Ribosomal_eL30-like_sf"/>
</dbReference>
<dbReference type="GO" id="GO:0005840">
    <property type="term" value="C:ribosome"/>
    <property type="evidence" value="ECO:0007669"/>
    <property type="project" value="UniProtKB-KW"/>
</dbReference>
<protein>
    <recommendedName>
        <fullName evidence="4">40S ribosomal protein S12</fullName>
    </recommendedName>
</protein>
<gene>
    <name evidence="6" type="ORF">NMOB1V02_LOCUS1514</name>
</gene>
<keyword evidence="7" id="KW-1185">Reference proteome</keyword>
<comment type="similarity">
    <text evidence="1 4">Belongs to the eukaryotic ribosomal protein eS12 family.</text>
</comment>
<evidence type="ECO:0000313" key="6">
    <source>
        <dbReference type="EMBL" id="CAD7273639.1"/>
    </source>
</evidence>
<dbReference type="OrthoDB" id="10249311at2759"/>
<dbReference type="Pfam" id="PF01248">
    <property type="entry name" value="Ribosomal_L7Ae"/>
    <property type="match status" value="2"/>
</dbReference>
<dbReference type="GO" id="GO:1990904">
    <property type="term" value="C:ribonucleoprotein complex"/>
    <property type="evidence" value="ECO:0007669"/>
    <property type="project" value="UniProtKB-KW"/>
</dbReference>
<reference evidence="6" key="1">
    <citation type="submission" date="2020-11" db="EMBL/GenBank/DDBJ databases">
        <authorList>
            <person name="Tran Van P."/>
        </authorList>
    </citation>
    <scope>NUCLEOTIDE SEQUENCE</scope>
</reference>
<dbReference type="Proteomes" id="UP000678499">
    <property type="component" value="Unassembled WGS sequence"/>
</dbReference>
<dbReference type="EMBL" id="OA882191">
    <property type="protein sequence ID" value="CAD7273639.1"/>
    <property type="molecule type" value="Genomic_DNA"/>
</dbReference>
<dbReference type="PRINTS" id="PR00972">
    <property type="entry name" value="RIBSOMALS12E"/>
</dbReference>
<keyword evidence="3 4" id="KW-0687">Ribonucleoprotein</keyword>
<evidence type="ECO:0000256" key="2">
    <source>
        <dbReference type="ARBA" id="ARBA00022980"/>
    </source>
</evidence>
<evidence type="ECO:0000256" key="4">
    <source>
        <dbReference type="RuleBase" id="RU000670"/>
    </source>
</evidence>
<dbReference type="GO" id="GO:0003735">
    <property type="term" value="F:structural constituent of ribosome"/>
    <property type="evidence" value="ECO:0007669"/>
    <property type="project" value="InterPro"/>
</dbReference>
<accession>A0A7R9G915</accession>
<sequence>MFKPTPETIKVASKWDNAGRQALLCVLANSCDEELYKKLVTALCSEHGIPLLHVDSNKMLGEWSGLCKIDKEGKARKVVGSSCVVITDWGKETPALDFLKDHMRQKGRQALLCVLANSCDEELYKKLVTALCSEHGIPLLHVDSNKMLGEWSGLCKIDKEGKARKVVGSSCVVITDWGKETPALDFLKDHMRQKGADFPVGIMIRSWALPLEQLLRVTHQFNKSHWSAPPNEGAVGAASALLLWAAAEGWAPQSQPVWSGF</sequence>
<dbReference type="InterPro" id="IPR000530">
    <property type="entry name" value="Ribosomal_eS12"/>
</dbReference>
<feature type="domain" description="Ribosomal protein eL8/eL30/eS12/Gadd45" evidence="5">
    <location>
        <begin position="108"/>
        <end position="173"/>
    </location>
</feature>
<dbReference type="EMBL" id="CAJPEX010000154">
    <property type="protein sequence ID" value="CAG0913791.1"/>
    <property type="molecule type" value="Genomic_DNA"/>
</dbReference>
<keyword evidence="2 4" id="KW-0689">Ribosomal protein</keyword>
<dbReference type="InterPro" id="IPR004038">
    <property type="entry name" value="Ribosomal_eL8/eL30/eS12/Gad45"/>
</dbReference>
<dbReference type="Gene3D" id="3.30.1330.30">
    <property type="match status" value="2"/>
</dbReference>
<feature type="domain" description="Ribosomal protein eL8/eL30/eS12/Gadd45" evidence="5">
    <location>
        <begin position="20"/>
        <end position="85"/>
    </location>
</feature>
<dbReference type="PANTHER" id="PTHR11843">
    <property type="entry name" value="40S RIBOSOMAL PROTEIN S12"/>
    <property type="match status" value="1"/>
</dbReference>
<organism evidence="6">
    <name type="scientific">Notodromas monacha</name>
    <dbReference type="NCBI Taxonomy" id="399045"/>
    <lineage>
        <taxon>Eukaryota</taxon>
        <taxon>Metazoa</taxon>
        <taxon>Ecdysozoa</taxon>
        <taxon>Arthropoda</taxon>
        <taxon>Crustacea</taxon>
        <taxon>Oligostraca</taxon>
        <taxon>Ostracoda</taxon>
        <taxon>Podocopa</taxon>
        <taxon>Podocopida</taxon>
        <taxon>Cypridocopina</taxon>
        <taxon>Cypridoidea</taxon>
        <taxon>Cyprididae</taxon>
        <taxon>Notodromas</taxon>
    </lineage>
</organism>
<dbReference type="AlphaFoldDB" id="A0A7R9G915"/>
<evidence type="ECO:0000256" key="1">
    <source>
        <dbReference type="ARBA" id="ARBA00005824"/>
    </source>
</evidence>
<dbReference type="GO" id="GO:0006412">
    <property type="term" value="P:translation"/>
    <property type="evidence" value="ECO:0007669"/>
    <property type="project" value="InterPro"/>
</dbReference>
<evidence type="ECO:0000256" key="3">
    <source>
        <dbReference type="ARBA" id="ARBA00023274"/>
    </source>
</evidence>
<dbReference type="SUPFAM" id="SSF55315">
    <property type="entry name" value="L30e-like"/>
    <property type="match status" value="2"/>
</dbReference>
<name>A0A7R9G915_9CRUS</name>
<evidence type="ECO:0000313" key="7">
    <source>
        <dbReference type="Proteomes" id="UP000678499"/>
    </source>
</evidence>
<evidence type="ECO:0000259" key="5">
    <source>
        <dbReference type="Pfam" id="PF01248"/>
    </source>
</evidence>
<proteinExistence type="inferred from homology"/>